<evidence type="ECO:0000313" key="2">
    <source>
        <dbReference type="EMBL" id="QBR47800.1"/>
    </source>
</evidence>
<keyword evidence="3" id="KW-1185">Reference proteome</keyword>
<dbReference type="CDD" id="cd09279">
    <property type="entry name" value="RNase_HI_like"/>
    <property type="match status" value="1"/>
</dbReference>
<protein>
    <submittedName>
        <fullName evidence="2">Ribonuclease HI family protein</fullName>
    </submittedName>
</protein>
<reference evidence="2 3" key="1">
    <citation type="submission" date="2019-03" db="EMBL/GenBank/DDBJ databases">
        <title>Complete Genome Sequence of Leuconostoc kimchii strain NKJ218 Isolated from Homemade Kimchi.</title>
        <authorList>
            <person name="Jung J.Y."/>
            <person name="Jin H.M."/>
            <person name="Jung J.-W."/>
            <person name="Lee S.-Y."/>
            <person name="Ryu B.-G."/>
            <person name="Han S.-S."/>
            <person name="Kang H.K."/>
            <person name="Choi H.W."/>
            <person name="Chung E.J."/>
            <person name="Choi K.-M."/>
        </authorList>
    </citation>
    <scope>NUCLEOTIDE SEQUENCE [LARGE SCALE GENOMIC DNA]</scope>
    <source>
        <strain evidence="2 3">NKJ218</strain>
    </source>
</reference>
<dbReference type="Proteomes" id="UP000295756">
    <property type="component" value="Chromosome"/>
</dbReference>
<accession>A0ABX5SNU8</accession>
<feature type="domain" description="RNase H type-1" evidence="1">
    <location>
        <begin position="1"/>
        <end position="129"/>
    </location>
</feature>
<dbReference type="EMBL" id="CP037939">
    <property type="protein sequence ID" value="QBR47800.1"/>
    <property type="molecule type" value="Genomic_DNA"/>
</dbReference>
<proteinExistence type="predicted"/>
<evidence type="ECO:0000313" key="3">
    <source>
        <dbReference type="Proteomes" id="UP000295756"/>
    </source>
</evidence>
<dbReference type="SUPFAM" id="SSF53098">
    <property type="entry name" value="Ribonuclease H-like"/>
    <property type="match status" value="1"/>
</dbReference>
<dbReference type="PROSITE" id="PS50879">
    <property type="entry name" value="RNASE_H_1"/>
    <property type="match status" value="1"/>
</dbReference>
<evidence type="ECO:0000259" key="1">
    <source>
        <dbReference type="PROSITE" id="PS50879"/>
    </source>
</evidence>
<dbReference type="Pfam" id="PF13456">
    <property type="entry name" value="RVT_3"/>
    <property type="match status" value="1"/>
</dbReference>
<dbReference type="InterPro" id="IPR002156">
    <property type="entry name" value="RNaseH_domain"/>
</dbReference>
<organism evidence="2 3">
    <name type="scientific">Leuconostoc kimchii</name>
    <dbReference type="NCBI Taxonomy" id="136609"/>
    <lineage>
        <taxon>Bacteria</taxon>
        <taxon>Bacillati</taxon>
        <taxon>Bacillota</taxon>
        <taxon>Bacilli</taxon>
        <taxon>Lactobacillales</taxon>
        <taxon>Lactobacillaceae</taxon>
        <taxon>Leuconostoc</taxon>
    </lineage>
</organism>
<dbReference type="InterPro" id="IPR036397">
    <property type="entry name" value="RNaseH_sf"/>
</dbReference>
<dbReference type="RefSeq" id="WP_013103936.1">
    <property type="nucleotide sequence ID" value="NZ_CP037939.1"/>
</dbReference>
<dbReference type="Gene3D" id="3.30.420.10">
    <property type="entry name" value="Ribonuclease H-like superfamily/Ribonuclease H"/>
    <property type="match status" value="1"/>
</dbReference>
<name>A0ABX5SNU8_9LACO</name>
<dbReference type="InterPro" id="IPR012337">
    <property type="entry name" value="RNaseH-like_sf"/>
</dbReference>
<sequence>MITLYFDAARHVTSGLSAAGAVMIINKQQKQLKTRIRMTKDNHEAEFYGLIWALQQLPNTTDMLQIYSDSQIVIDALHKNYAKHYQPLVDIIMSLLASHTIVLSQWIPEKSNLGAHNLALQALKNSHAR</sequence>
<gene>
    <name evidence="2" type="ORF">EW139_06560</name>
</gene>